<feature type="compositionally biased region" description="Basic and acidic residues" evidence="1">
    <location>
        <begin position="75"/>
        <end position="97"/>
    </location>
</feature>
<feature type="region of interest" description="Disordered" evidence="1">
    <location>
        <begin position="191"/>
        <end position="210"/>
    </location>
</feature>
<dbReference type="AlphaFoldDB" id="A0A7S0F253"/>
<protein>
    <submittedName>
        <fullName evidence="2">Uncharacterized protein</fullName>
    </submittedName>
</protein>
<sequence>MVEPMQRRETSRVLFPQAHPDFPHDNPFLQWASSIESNLRTWFNVDDHDKQIKMRNLREQTCSEWLEAEMLNSESDTRARGESRDHRDSESRPEFMRQESYTTNDFTITADVVYIEPDRLAIEEQLHAEPSKHMNPPPSSLSNEFRRLPSVNHQEHETSYSRDVFFAKDSMGWEDNIVNEQIMEASLHNPSYDAPQRLQQGSSSYHPQPVPKRRDILTVTAPGGVLMSKRANSTSPNHNFKIYGDYDSSPNESQACSFHITPHRRRETTSDVEEHARSPDRRIFDMVRNHRGNLRPDVQRPSIVPPLMLDSIEKLN</sequence>
<accession>A0A7S0F253</accession>
<name>A0A7S0F253_9CRYP</name>
<organism evidence="2">
    <name type="scientific">Hanusia phi</name>
    <dbReference type="NCBI Taxonomy" id="3032"/>
    <lineage>
        <taxon>Eukaryota</taxon>
        <taxon>Cryptophyceae</taxon>
        <taxon>Pyrenomonadales</taxon>
        <taxon>Geminigeraceae</taxon>
        <taxon>Hanusia</taxon>
    </lineage>
</organism>
<feature type="region of interest" description="Disordered" evidence="1">
    <location>
        <begin position="69"/>
        <end position="99"/>
    </location>
</feature>
<feature type="compositionally biased region" description="Polar residues" evidence="1">
    <location>
        <begin position="197"/>
        <end position="206"/>
    </location>
</feature>
<dbReference type="EMBL" id="HBEO01028170">
    <property type="protein sequence ID" value="CAD8499965.1"/>
    <property type="molecule type" value="Transcribed_RNA"/>
</dbReference>
<evidence type="ECO:0000256" key="1">
    <source>
        <dbReference type="SAM" id="MobiDB-lite"/>
    </source>
</evidence>
<proteinExistence type="predicted"/>
<evidence type="ECO:0000313" key="2">
    <source>
        <dbReference type="EMBL" id="CAD8499965.1"/>
    </source>
</evidence>
<gene>
    <name evidence="2" type="ORF">HPHI1048_LOCUS19072</name>
</gene>
<reference evidence="2" key="1">
    <citation type="submission" date="2021-01" db="EMBL/GenBank/DDBJ databases">
        <authorList>
            <person name="Corre E."/>
            <person name="Pelletier E."/>
            <person name="Niang G."/>
            <person name="Scheremetjew M."/>
            <person name="Finn R."/>
            <person name="Kale V."/>
            <person name="Holt S."/>
            <person name="Cochrane G."/>
            <person name="Meng A."/>
            <person name="Brown T."/>
            <person name="Cohen L."/>
        </authorList>
    </citation>
    <scope>NUCLEOTIDE SEQUENCE</scope>
    <source>
        <strain evidence="2">CCMP325</strain>
    </source>
</reference>